<dbReference type="EMBL" id="CAJOBG010122182">
    <property type="protein sequence ID" value="CAF4782930.1"/>
    <property type="molecule type" value="Genomic_DNA"/>
</dbReference>
<evidence type="ECO:0000313" key="2">
    <source>
        <dbReference type="EMBL" id="CAF4782930.1"/>
    </source>
</evidence>
<feature type="region of interest" description="Disordered" evidence="1">
    <location>
        <begin position="1"/>
        <end position="79"/>
    </location>
</feature>
<protein>
    <submittedName>
        <fullName evidence="2">Uncharacterized protein</fullName>
    </submittedName>
</protein>
<accession>A0A821NE65</accession>
<feature type="non-terminal residue" evidence="2">
    <location>
        <position position="79"/>
    </location>
</feature>
<feature type="compositionally biased region" description="Polar residues" evidence="1">
    <location>
        <begin position="61"/>
        <end position="79"/>
    </location>
</feature>
<feature type="compositionally biased region" description="Basic and acidic residues" evidence="1">
    <location>
        <begin position="42"/>
        <end position="60"/>
    </location>
</feature>
<reference evidence="2" key="1">
    <citation type="submission" date="2021-02" db="EMBL/GenBank/DDBJ databases">
        <authorList>
            <person name="Nowell W R."/>
        </authorList>
    </citation>
    <scope>NUCLEOTIDE SEQUENCE</scope>
</reference>
<evidence type="ECO:0000256" key="1">
    <source>
        <dbReference type="SAM" id="MobiDB-lite"/>
    </source>
</evidence>
<dbReference type="AlphaFoldDB" id="A0A821NE65"/>
<gene>
    <name evidence="2" type="ORF">OVN521_LOCUS51243</name>
</gene>
<evidence type="ECO:0000313" key="3">
    <source>
        <dbReference type="Proteomes" id="UP000663866"/>
    </source>
</evidence>
<organism evidence="2 3">
    <name type="scientific">Rotaria magnacalcarata</name>
    <dbReference type="NCBI Taxonomy" id="392030"/>
    <lineage>
        <taxon>Eukaryota</taxon>
        <taxon>Metazoa</taxon>
        <taxon>Spiralia</taxon>
        <taxon>Gnathifera</taxon>
        <taxon>Rotifera</taxon>
        <taxon>Eurotatoria</taxon>
        <taxon>Bdelloidea</taxon>
        <taxon>Philodinida</taxon>
        <taxon>Philodinidae</taxon>
        <taxon>Rotaria</taxon>
    </lineage>
</organism>
<dbReference type="Proteomes" id="UP000663866">
    <property type="component" value="Unassembled WGS sequence"/>
</dbReference>
<keyword evidence="3" id="KW-1185">Reference proteome</keyword>
<proteinExistence type="predicted"/>
<name>A0A821NE65_9BILA</name>
<sequence>MTDGPQQEAEEEKEIPIQKTEINKVAHQETPPLPPLPSSSRSSKEKPKIDDEIKPVEKRVQLNNQTPINKTTNPKSKQS</sequence>
<comment type="caution">
    <text evidence="2">The sequence shown here is derived from an EMBL/GenBank/DDBJ whole genome shotgun (WGS) entry which is preliminary data.</text>
</comment>